<dbReference type="Proteomes" id="UP001054889">
    <property type="component" value="Unassembled WGS sequence"/>
</dbReference>
<dbReference type="PROSITE" id="PS52045">
    <property type="entry name" value="NEPROSIN_PEP_CD"/>
    <property type="match status" value="1"/>
</dbReference>
<comment type="caution">
    <text evidence="2">The sequence shown here is derived from an EMBL/GenBank/DDBJ whole genome shotgun (WGS) entry which is preliminary data.</text>
</comment>
<accession>A0AAV5G1R6</accession>
<sequence>MSSKENVGVLHTDMKGKASNPMAMDPTLHSSDNTWGSMQSILAESGDDSLTFFAAHLANDSGSDGYYGLVATMDVYGFNLNGGQLSKAAIWISNDEGDWRQNLNTITAGWLSDAYRNTGCLNTDCPGFQLASVQSPPMGSGAFAPSDKASSFWNIQFLNEDGSSTPIDHDLLAIISDESSYSVSIIDGARFTYGGPGGKSA</sequence>
<dbReference type="Pfam" id="PF03080">
    <property type="entry name" value="Neprosin"/>
    <property type="match status" value="1"/>
</dbReference>
<name>A0AAV5G1R6_ELECO</name>
<proteinExistence type="predicted"/>
<protein>
    <recommendedName>
        <fullName evidence="1">Neprosin PEP catalytic domain-containing protein</fullName>
    </recommendedName>
</protein>
<reference evidence="2" key="2">
    <citation type="submission" date="2021-12" db="EMBL/GenBank/DDBJ databases">
        <title>Resequencing data analysis of finger millet.</title>
        <authorList>
            <person name="Hatakeyama M."/>
            <person name="Aluri S."/>
            <person name="Balachadran M.T."/>
            <person name="Sivarajan S.R."/>
            <person name="Poveda L."/>
            <person name="Shimizu-Inatsugi R."/>
            <person name="Schlapbach R."/>
            <person name="Sreeman S.M."/>
            <person name="Shimizu K.K."/>
        </authorList>
    </citation>
    <scope>NUCLEOTIDE SEQUENCE</scope>
</reference>
<dbReference type="EMBL" id="BQKI01000167">
    <property type="protein sequence ID" value="GJN40645.1"/>
    <property type="molecule type" value="Genomic_DNA"/>
</dbReference>
<reference evidence="2" key="1">
    <citation type="journal article" date="2018" name="DNA Res.">
        <title>Multiple hybrid de novo genome assembly of finger millet, an orphan allotetraploid crop.</title>
        <authorList>
            <person name="Hatakeyama M."/>
            <person name="Aluri S."/>
            <person name="Balachadran M.T."/>
            <person name="Sivarajan S.R."/>
            <person name="Patrignani A."/>
            <person name="Gruter S."/>
            <person name="Poveda L."/>
            <person name="Shimizu-Inatsugi R."/>
            <person name="Baeten J."/>
            <person name="Francoijs K.J."/>
            <person name="Nataraja K.N."/>
            <person name="Reddy Y.A.N."/>
            <person name="Phadnis S."/>
            <person name="Ravikumar R.L."/>
            <person name="Schlapbach R."/>
            <person name="Sreeman S.M."/>
            <person name="Shimizu K.K."/>
        </authorList>
    </citation>
    <scope>NUCLEOTIDE SEQUENCE</scope>
</reference>
<keyword evidence="3" id="KW-1185">Reference proteome</keyword>
<evidence type="ECO:0000313" key="2">
    <source>
        <dbReference type="EMBL" id="GJN40645.1"/>
    </source>
</evidence>
<feature type="domain" description="Neprosin PEP catalytic" evidence="1">
    <location>
        <begin position="45"/>
        <end position="201"/>
    </location>
</feature>
<dbReference type="InterPro" id="IPR004314">
    <property type="entry name" value="Neprosin"/>
</dbReference>
<dbReference type="PANTHER" id="PTHR31589:SF211">
    <property type="entry name" value="OS06G0682600 PROTEIN"/>
    <property type="match status" value="1"/>
</dbReference>
<evidence type="ECO:0000259" key="1">
    <source>
        <dbReference type="PROSITE" id="PS52045"/>
    </source>
</evidence>
<dbReference type="InterPro" id="IPR053168">
    <property type="entry name" value="Glutamic_endopeptidase"/>
</dbReference>
<evidence type="ECO:0000313" key="3">
    <source>
        <dbReference type="Proteomes" id="UP001054889"/>
    </source>
</evidence>
<dbReference type="PANTHER" id="PTHR31589">
    <property type="entry name" value="PROTEIN, PUTATIVE (DUF239)-RELATED-RELATED"/>
    <property type="match status" value="1"/>
</dbReference>
<gene>
    <name evidence="2" type="primary">gb29892</name>
    <name evidence="2" type="ORF">PR202_gb29892</name>
</gene>
<dbReference type="AlphaFoldDB" id="A0AAV5G1R6"/>
<organism evidence="2 3">
    <name type="scientific">Eleusine coracana subsp. coracana</name>
    <dbReference type="NCBI Taxonomy" id="191504"/>
    <lineage>
        <taxon>Eukaryota</taxon>
        <taxon>Viridiplantae</taxon>
        <taxon>Streptophyta</taxon>
        <taxon>Embryophyta</taxon>
        <taxon>Tracheophyta</taxon>
        <taxon>Spermatophyta</taxon>
        <taxon>Magnoliopsida</taxon>
        <taxon>Liliopsida</taxon>
        <taxon>Poales</taxon>
        <taxon>Poaceae</taxon>
        <taxon>PACMAD clade</taxon>
        <taxon>Chloridoideae</taxon>
        <taxon>Cynodonteae</taxon>
        <taxon>Eleusininae</taxon>
        <taxon>Eleusine</taxon>
    </lineage>
</organism>